<organism evidence="1">
    <name type="scientific">Pseudidiomarina aestuarii</name>
    <dbReference type="NCBI Taxonomy" id="624146"/>
    <lineage>
        <taxon>Bacteria</taxon>
        <taxon>Pseudomonadati</taxon>
        <taxon>Pseudomonadota</taxon>
        <taxon>Gammaproteobacteria</taxon>
        <taxon>Alteromonadales</taxon>
        <taxon>Idiomarinaceae</taxon>
        <taxon>Pseudidiomarina</taxon>
    </lineage>
</organism>
<gene>
    <name evidence="1" type="ORF">C9940_02325</name>
</gene>
<name>A0A2T4CY04_9GAMM</name>
<protein>
    <submittedName>
        <fullName evidence="1">DUF1826 domain-containing protein</fullName>
    </submittedName>
</protein>
<accession>A0A2T4CY04</accession>
<reference evidence="1" key="1">
    <citation type="submission" date="2018-03" db="EMBL/GenBank/DDBJ databases">
        <title>Cross-interface Injection: A General Nanoliter Liquid Handling Method Applied to Single Cells Genome Amplification Automated Nanoliter Liquid Handling Applied to Single Cell Multiple Displacement Amplification.</title>
        <authorList>
            <person name="Yun J."/>
            <person name="Xu P."/>
            <person name="Xu J."/>
            <person name="Dai X."/>
            <person name="Wang Y."/>
            <person name="Zheng X."/>
            <person name="Cao C."/>
            <person name="Yi Q."/>
            <person name="Zhu Y."/>
            <person name="Wang L."/>
            <person name="Dong Z."/>
            <person name="Huang Y."/>
            <person name="Huang L."/>
            <person name="Du W."/>
        </authorList>
    </citation>
    <scope>NUCLEOTIDE SEQUENCE [LARGE SCALE GENOMIC DNA]</scope>
    <source>
        <strain evidence="1">Z-D3-2</strain>
    </source>
</reference>
<dbReference type="EMBL" id="PYVN01000016">
    <property type="protein sequence ID" value="PTB86446.1"/>
    <property type="molecule type" value="Genomic_DNA"/>
</dbReference>
<dbReference type="Pfam" id="PF08856">
    <property type="entry name" value="DUF1826"/>
    <property type="match status" value="1"/>
</dbReference>
<sequence length="246" mass="27779">MTVNYWPGSSSGKHCPILFQPGRQLKMNQSAIALNPVFEHVQKADLALVMTSIYQPHINLVIWQRQLQKTLQDYIDALTQGLNALQLRTIIAPAEVSAWLGGLLPEDPQRHLFIEDVSQLVEMYADLFDLNVVGLRLSLINETMCPRFHTDHLACRLVTTYHGQGSEWLQEDNVDRSKLGAGANGLPDHLSGIYRHHQDIHQLQQAQVGLFKGDGWINSQVNGIVHRSPHINKTDKRLLLTLDFAE</sequence>
<evidence type="ECO:0000313" key="1">
    <source>
        <dbReference type="EMBL" id="PTB86446.1"/>
    </source>
</evidence>
<proteinExistence type="predicted"/>
<comment type="caution">
    <text evidence="1">The sequence shown here is derived from an EMBL/GenBank/DDBJ whole genome shotgun (WGS) entry which is preliminary data.</text>
</comment>
<dbReference type="AlphaFoldDB" id="A0A2T4CY04"/>
<dbReference type="InterPro" id="IPR014955">
    <property type="entry name" value="DUF1826"/>
</dbReference>